<evidence type="ECO:0000256" key="6">
    <source>
        <dbReference type="ARBA" id="ARBA00023054"/>
    </source>
</evidence>
<dbReference type="InterPro" id="IPR041118">
    <property type="entry name" value="Rx_N"/>
</dbReference>
<evidence type="ECO:0000259" key="9">
    <source>
        <dbReference type="Pfam" id="PF23598"/>
    </source>
</evidence>
<dbReference type="Gene3D" id="3.80.10.10">
    <property type="entry name" value="Ribonuclease Inhibitor"/>
    <property type="match status" value="4"/>
</dbReference>
<feature type="domain" description="Zer-1-like leucine-rich repeats region" evidence="10">
    <location>
        <begin position="372"/>
        <end position="462"/>
    </location>
</feature>
<evidence type="ECO:0000313" key="13">
    <source>
        <dbReference type="Proteomes" id="UP000275267"/>
    </source>
</evidence>
<dbReference type="InterPro" id="IPR056789">
    <property type="entry name" value="LRR_R13L1-DRL21"/>
</dbReference>
<evidence type="ECO:0000256" key="2">
    <source>
        <dbReference type="ARBA" id="ARBA00022614"/>
    </source>
</evidence>
<evidence type="ECO:0000256" key="1">
    <source>
        <dbReference type="ARBA" id="ARBA00008894"/>
    </source>
</evidence>
<feature type="domain" description="Disease resistance R13L4/SHOC-2-like LRR" evidence="9">
    <location>
        <begin position="271"/>
        <end position="354"/>
    </location>
</feature>
<evidence type="ECO:0000256" key="5">
    <source>
        <dbReference type="ARBA" id="ARBA00022821"/>
    </source>
</evidence>
<keyword evidence="3" id="KW-0677">Repeat</keyword>
<dbReference type="GO" id="GO:0000166">
    <property type="term" value="F:nucleotide binding"/>
    <property type="evidence" value="ECO:0007669"/>
    <property type="project" value="UniProtKB-KW"/>
</dbReference>
<proteinExistence type="inferred from homology"/>
<dbReference type="SUPFAM" id="SSF52540">
    <property type="entry name" value="P-loop containing nucleoside triphosphate hydrolases"/>
    <property type="match status" value="1"/>
</dbReference>
<keyword evidence="2" id="KW-0433">Leucine-rich repeat</keyword>
<dbReference type="GO" id="GO:0051707">
    <property type="term" value="P:response to other organism"/>
    <property type="evidence" value="ECO:0007669"/>
    <property type="project" value="UniProtKB-ARBA"/>
</dbReference>
<comment type="similarity">
    <text evidence="1">Belongs to the disease resistance NB-LRR family.</text>
</comment>
<evidence type="ECO:0000259" key="11">
    <source>
        <dbReference type="Pfam" id="PF25019"/>
    </source>
</evidence>
<dbReference type="AlphaFoldDB" id="A0A3L6SIE4"/>
<comment type="caution">
    <text evidence="12">The sequence shown here is derived from an EMBL/GenBank/DDBJ whole genome shotgun (WGS) entry which is preliminary data.</text>
</comment>
<dbReference type="Pfam" id="PF23559">
    <property type="entry name" value="WHD_DRP"/>
    <property type="match status" value="1"/>
</dbReference>
<dbReference type="EMBL" id="PQIB02000004">
    <property type="protein sequence ID" value="RLN22389.1"/>
    <property type="molecule type" value="Genomic_DNA"/>
</dbReference>
<feature type="domain" description="R13L1/DRL21-like LRR repeat region" evidence="11">
    <location>
        <begin position="594"/>
        <end position="707"/>
    </location>
</feature>
<dbReference type="Pfam" id="PF25019">
    <property type="entry name" value="LRR_R13L1-DRL21"/>
    <property type="match status" value="1"/>
</dbReference>
<dbReference type="Pfam" id="PF00560">
    <property type="entry name" value="LRR_1"/>
    <property type="match status" value="1"/>
</dbReference>
<evidence type="ECO:0000259" key="7">
    <source>
        <dbReference type="Pfam" id="PF18052"/>
    </source>
</evidence>
<dbReference type="Proteomes" id="UP000275267">
    <property type="component" value="Unassembled WGS sequence"/>
</dbReference>
<dbReference type="STRING" id="4540.A0A3L6SIE4"/>
<evidence type="ECO:0000259" key="8">
    <source>
        <dbReference type="Pfam" id="PF23559"/>
    </source>
</evidence>
<feature type="domain" description="Disease resistance protein winged helix" evidence="8">
    <location>
        <begin position="141"/>
        <end position="214"/>
    </location>
</feature>
<dbReference type="InterPro" id="IPR056845">
    <property type="entry name" value="LRR_Zer-1"/>
</dbReference>
<dbReference type="Pfam" id="PF18052">
    <property type="entry name" value="Rx_N"/>
    <property type="match status" value="1"/>
</dbReference>
<keyword evidence="5" id="KW-0611">Plant defense</keyword>
<dbReference type="OrthoDB" id="627179at2759"/>
<accession>A0A3L6SIE4</accession>
<evidence type="ECO:0000313" key="12">
    <source>
        <dbReference type="EMBL" id="RLN22389.1"/>
    </source>
</evidence>
<sequence>MRDTLESIEAVLEDAERRSIEDASVRLWLKRLTGASYDISDIFDEFDIVSYEDRADKERLKDTGKEIAEKCGGVALAARALGYMLRFRDFDGWVSVKDSGIWNASSSGYQTSPYDNVLASLKLSYISMLPYLRLCFAYCAIFPKGHKMAKDDLIYQWVSLDFIKPSDEVPTWQHGENCIKQLLGMSFLQRSKSPSYDGQHDELFTMHDLVHDLATSIMKDEVLDASRKCNTAGSNCRYVAIADFSKPLNSFVTYPDKIRALCLLRNGGETGHAAAELFSTAKYLRVLDLGDCSIQNLPSSIGHLKLLRYLNARGMKDRTIPSCITKLSKLIFFSLRGSSAVSALPDSIGEMESLMYLDLSGCRQMGELPESFGNLKNLVHLDLSNCSQVVLGPKSLENLTLLEYLNLSGCQWLEELPRSFENLRNLVHLDLSNCSQKPSGTRQGLPHAIENLKELRYLNLSSCLDCIWNYEHLGEVRELEYYIHVFLGIISTLSNLEHLELSHNSILKTIRVSFCGLEKLHTLDFTGCSNLHKLPDDISEMDSLKFLVVKDCTRYLRRYVQNSKNLISLPYFVVHTAEGEQSSKLCLLKDVTPPELEISCLENVKSIEEARRIKLRGKQSKIKMGLHWTRGKKRFVEDVDLLTELEPPSSLEEFELQAYNSVSFPAWLDTAICLPYLVKVTLAGLSQCSSLPPLGQLPKLESLELKSISRIAKIDSGFCGSSVKAFARLERLSLSDMESLEEWTMEYYLISSMGGADKFILFPNLEVLIIRECPKLRVIPWPLRVKRTWQMVDSDGGLLQRGQSSPDTDRSTSAALVGCLRVESCKAPMHQWKLLHHLHSINELIITKCVGWSSSSEVIIDGGSHHLGSLKKLSMLDCSLMSSLPPWLGDLTSLQTLEIMNCVRLNSLPDSMRHLSSLESLSLNGCWGIQALPDWLGDLVSLKKLDIYFCGRA</sequence>
<evidence type="ECO:0000259" key="10">
    <source>
        <dbReference type="Pfam" id="PF25013"/>
    </source>
</evidence>
<dbReference type="Gene3D" id="1.20.5.4130">
    <property type="match status" value="1"/>
</dbReference>
<dbReference type="InterPro" id="IPR055414">
    <property type="entry name" value="LRR_R13L4/SHOC2-like"/>
</dbReference>
<dbReference type="SUPFAM" id="SSF52058">
    <property type="entry name" value="L domain-like"/>
    <property type="match status" value="1"/>
</dbReference>
<feature type="domain" description="Disease resistance N-terminal" evidence="7">
    <location>
        <begin position="1"/>
        <end position="51"/>
    </location>
</feature>
<dbReference type="PANTHER" id="PTHR47186">
    <property type="entry name" value="LEUCINE-RICH REPEAT-CONTAINING PROTEIN 57"/>
    <property type="match status" value="1"/>
</dbReference>
<organism evidence="12 13">
    <name type="scientific">Panicum miliaceum</name>
    <name type="common">Proso millet</name>
    <name type="synonym">Broomcorn millet</name>
    <dbReference type="NCBI Taxonomy" id="4540"/>
    <lineage>
        <taxon>Eukaryota</taxon>
        <taxon>Viridiplantae</taxon>
        <taxon>Streptophyta</taxon>
        <taxon>Embryophyta</taxon>
        <taxon>Tracheophyta</taxon>
        <taxon>Spermatophyta</taxon>
        <taxon>Magnoliopsida</taxon>
        <taxon>Liliopsida</taxon>
        <taxon>Poales</taxon>
        <taxon>Poaceae</taxon>
        <taxon>PACMAD clade</taxon>
        <taxon>Panicoideae</taxon>
        <taxon>Panicodae</taxon>
        <taxon>Paniceae</taxon>
        <taxon>Panicinae</taxon>
        <taxon>Panicum</taxon>
        <taxon>Panicum sect. Panicum</taxon>
    </lineage>
</organism>
<protein>
    <submittedName>
        <fullName evidence="12">Disease resistance protein RGA1</fullName>
    </submittedName>
</protein>
<keyword evidence="13" id="KW-1185">Reference proteome</keyword>
<dbReference type="InterPro" id="IPR032675">
    <property type="entry name" value="LRR_dom_sf"/>
</dbReference>
<keyword evidence="6" id="KW-0175">Coiled coil</keyword>
<dbReference type="SUPFAM" id="SSF52047">
    <property type="entry name" value="RNI-like"/>
    <property type="match status" value="1"/>
</dbReference>
<dbReference type="InterPro" id="IPR036388">
    <property type="entry name" value="WH-like_DNA-bd_sf"/>
</dbReference>
<keyword evidence="4" id="KW-0547">Nucleotide-binding</keyword>
<dbReference type="InterPro" id="IPR001611">
    <property type="entry name" value="Leu-rich_rpt"/>
</dbReference>
<gene>
    <name evidence="12" type="ORF">C2845_PM07G06470</name>
</gene>
<dbReference type="InterPro" id="IPR058922">
    <property type="entry name" value="WHD_DRP"/>
</dbReference>
<dbReference type="GO" id="GO:0006952">
    <property type="term" value="P:defense response"/>
    <property type="evidence" value="ECO:0007669"/>
    <property type="project" value="UniProtKB-KW"/>
</dbReference>
<dbReference type="PANTHER" id="PTHR47186:SF3">
    <property type="entry name" value="OS09G0267800 PROTEIN"/>
    <property type="match status" value="1"/>
</dbReference>
<dbReference type="Pfam" id="PF23598">
    <property type="entry name" value="LRR_14"/>
    <property type="match status" value="1"/>
</dbReference>
<dbReference type="Pfam" id="PF25013">
    <property type="entry name" value="LRR_Zer-1"/>
    <property type="match status" value="1"/>
</dbReference>
<dbReference type="InterPro" id="IPR027417">
    <property type="entry name" value="P-loop_NTPase"/>
</dbReference>
<name>A0A3L6SIE4_PANMI</name>
<evidence type="ECO:0000256" key="3">
    <source>
        <dbReference type="ARBA" id="ARBA00022737"/>
    </source>
</evidence>
<evidence type="ECO:0000256" key="4">
    <source>
        <dbReference type="ARBA" id="ARBA00022741"/>
    </source>
</evidence>
<dbReference type="Gene3D" id="1.10.10.10">
    <property type="entry name" value="Winged helix-like DNA-binding domain superfamily/Winged helix DNA-binding domain"/>
    <property type="match status" value="1"/>
</dbReference>
<reference evidence="13" key="1">
    <citation type="journal article" date="2019" name="Nat. Commun.">
        <title>The genome of broomcorn millet.</title>
        <authorList>
            <person name="Zou C."/>
            <person name="Miki D."/>
            <person name="Li D."/>
            <person name="Tang Q."/>
            <person name="Xiao L."/>
            <person name="Rajput S."/>
            <person name="Deng P."/>
            <person name="Jia W."/>
            <person name="Huang R."/>
            <person name="Zhang M."/>
            <person name="Sun Y."/>
            <person name="Hu J."/>
            <person name="Fu X."/>
            <person name="Schnable P.S."/>
            <person name="Li F."/>
            <person name="Zhang H."/>
            <person name="Feng B."/>
            <person name="Zhu X."/>
            <person name="Liu R."/>
            <person name="Schnable J.C."/>
            <person name="Zhu J.-K."/>
            <person name="Zhang H."/>
        </authorList>
    </citation>
    <scope>NUCLEOTIDE SEQUENCE [LARGE SCALE GENOMIC DNA]</scope>
</reference>